<dbReference type="SUPFAM" id="SSF51679">
    <property type="entry name" value="Bacterial luciferase-like"/>
    <property type="match status" value="1"/>
</dbReference>
<dbReference type="Gene3D" id="3.20.20.30">
    <property type="entry name" value="Luciferase-like domain"/>
    <property type="match status" value="1"/>
</dbReference>
<gene>
    <name evidence="7" type="ORF">CSUB_C0325</name>
    <name evidence="6" type="ORF">HGMM_F55E04C27</name>
</gene>
<evidence type="ECO:0000313" key="8">
    <source>
        <dbReference type="Proteomes" id="UP000008120"/>
    </source>
</evidence>
<evidence type="ECO:0000256" key="2">
    <source>
        <dbReference type="ARBA" id="ARBA00022643"/>
    </source>
</evidence>
<dbReference type="PANTHER" id="PTHR42847">
    <property type="entry name" value="ALKANESULFONATE MONOOXYGENASE"/>
    <property type="match status" value="1"/>
</dbReference>
<protein>
    <recommendedName>
        <fullName evidence="5">Luciferase-like domain-containing protein</fullName>
    </recommendedName>
</protein>
<evidence type="ECO:0000259" key="5">
    <source>
        <dbReference type="Pfam" id="PF00296"/>
    </source>
</evidence>
<proteinExistence type="predicted"/>
<dbReference type="InterPro" id="IPR036661">
    <property type="entry name" value="Luciferase-like_sf"/>
</dbReference>
<dbReference type="InterPro" id="IPR050172">
    <property type="entry name" value="SsuD_RutA_monooxygenase"/>
</dbReference>
<keyword evidence="2" id="KW-0288">FMN</keyword>
<organism evidence="6 8">
    <name type="scientific">Caldiarchaeum subterraneum</name>
    <dbReference type="NCBI Taxonomy" id="311458"/>
    <lineage>
        <taxon>Archaea</taxon>
        <taxon>Nitrososphaerota</taxon>
        <taxon>Candidatus Caldarchaeales</taxon>
        <taxon>Candidatus Caldarchaeaceae</taxon>
        <taxon>Candidatus Caldarchaeum</taxon>
    </lineage>
</organism>
<evidence type="ECO:0000256" key="1">
    <source>
        <dbReference type="ARBA" id="ARBA00022630"/>
    </source>
</evidence>
<keyword evidence="1" id="KW-0285">Flavoprotein</keyword>
<evidence type="ECO:0000256" key="3">
    <source>
        <dbReference type="ARBA" id="ARBA00023002"/>
    </source>
</evidence>
<dbReference type="InterPro" id="IPR011251">
    <property type="entry name" value="Luciferase-like_dom"/>
</dbReference>
<reference evidence="6 8" key="2">
    <citation type="journal article" date="2011" name="Nucleic Acids Res.">
        <title>Insights into the evolution of Archaea and eukaryotic protein modifier systems revealed by the genome of a novel archaeal group.</title>
        <authorList>
            <person name="Nunoura T."/>
            <person name="Takaki Y."/>
            <person name="Kakuta J."/>
            <person name="Nishi S."/>
            <person name="Sugahara J."/>
            <person name="Kazama H."/>
            <person name="Chee G."/>
            <person name="Hattori M."/>
            <person name="Kanai A."/>
            <person name="Atomi H."/>
            <person name="Takai K."/>
            <person name="Takami H."/>
        </authorList>
    </citation>
    <scope>NUCLEOTIDE SEQUENCE [LARGE SCALE GENOMIC DNA]</scope>
</reference>
<dbReference type="AlphaFoldDB" id="E6N502"/>
<feature type="domain" description="Luciferase-like" evidence="5">
    <location>
        <begin position="12"/>
        <end position="281"/>
    </location>
</feature>
<keyword evidence="3" id="KW-0560">Oxidoreductase</keyword>
<evidence type="ECO:0000313" key="7">
    <source>
        <dbReference type="EMBL" id="BAJ50186.1"/>
    </source>
</evidence>
<dbReference type="STRING" id="311458.CSUB_C0325"/>
<dbReference type="Pfam" id="PF00296">
    <property type="entry name" value="Bac_luciferase"/>
    <property type="match status" value="1"/>
</dbReference>
<sequence>MSMVVFFGAVVPRYDVDFRKVVDTVVMFEELGFSSVWVTDHLQPRRASRILESWTLLAALAPVTDARLGTVVLCSCYRHPSLLAKMAATLDTISNGRLELGVGTGSEPQTEEMQALGMETWPPKEKIQRFKEYVEVLKLLLSDGGPVIYEGKFYSLRAALRNTPSIQKPHPPIWIGARGRKMVKLAAEIGDGWNFYGETLTEYREAVKLFDDESAKLGRKPSKAIFTNLLLYKDDADKMEKMKHLGSHGSEQEALRKTYTLLHGTPDQVIKQVEELQERGVGLIILRDMDPEASSIKAFAKEITPSIK</sequence>
<evidence type="ECO:0000256" key="4">
    <source>
        <dbReference type="ARBA" id="ARBA00023033"/>
    </source>
</evidence>
<accession>E6N502</accession>
<name>E6N502_CALS0</name>
<dbReference type="PANTHER" id="PTHR42847:SF8">
    <property type="entry name" value="CONSERVED PROTEIN"/>
    <property type="match status" value="1"/>
</dbReference>
<dbReference type="BioCyc" id="CCAL311458:G131R-328-MONOMER"/>
<dbReference type="GO" id="GO:0008726">
    <property type="term" value="F:alkanesulfonate monooxygenase activity"/>
    <property type="evidence" value="ECO:0007669"/>
    <property type="project" value="TreeGrafter"/>
</dbReference>
<dbReference type="EMBL" id="AP011835">
    <property type="protein sequence ID" value="BAJ47371.1"/>
    <property type="molecule type" value="Genomic_DNA"/>
</dbReference>
<dbReference type="Proteomes" id="UP000008120">
    <property type="component" value="Chromosome"/>
</dbReference>
<reference evidence="6 8" key="1">
    <citation type="journal article" date="2005" name="Environ. Microbiol.">
        <title>Genetic and functional properties of uncultivated thermophilic crenarchaeotes from a subsurface gold mine as revealed by analysis of genome fragments.</title>
        <authorList>
            <person name="Nunoura T."/>
            <person name="Hirayama H."/>
            <person name="Takami H."/>
            <person name="Oida H."/>
            <person name="Nishi S."/>
            <person name="Shimamura S."/>
            <person name="Suzuki Y."/>
            <person name="Inagaki F."/>
            <person name="Takai K."/>
            <person name="Nealson K.H."/>
            <person name="Horikoshi K."/>
        </authorList>
    </citation>
    <scope>NUCLEOTIDE SEQUENCE [LARGE SCALE GENOMIC DNA]</scope>
</reference>
<evidence type="ECO:0000313" key="6">
    <source>
        <dbReference type="EMBL" id="BAJ47371.1"/>
    </source>
</evidence>
<dbReference type="KEGG" id="csu:CSUB_C0325"/>
<keyword evidence="4" id="KW-0503">Monooxygenase</keyword>
<dbReference type="GO" id="GO:0046306">
    <property type="term" value="P:alkanesulfonate catabolic process"/>
    <property type="evidence" value="ECO:0007669"/>
    <property type="project" value="TreeGrafter"/>
</dbReference>
<dbReference type="EMBL" id="BA000048">
    <property type="protein sequence ID" value="BAJ50186.1"/>
    <property type="molecule type" value="Genomic_DNA"/>
</dbReference>